<evidence type="ECO:0000256" key="2">
    <source>
        <dbReference type="ARBA" id="ARBA00004141"/>
    </source>
</evidence>
<feature type="transmembrane region" description="Helical" evidence="8">
    <location>
        <begin position="168"/>
        <end position="185"/>
    </location>
</feature>
<reference evidence="9 10" key="1">
    <citation type="submission" date="2016-03" db="EMBL/GenBank/DDBJ databases">
        <title>Whole genome sequencing of Grifola frondosa 9006-11.</title>
        <authorList>
            <person name="Min B."/>
            <person name="Park H."/>
            <person name="Kim J.-G."/>
            <person name="Cho H."/>
            <person name="Oh Y.-L."/>
            <person name="Kong W.-S."/>
            <person name="Choi I.-G."/>
        </authorList>
    </citation>
    <scope>NUCLEOTIDE SEQUENCE [LARGE SCALE GENOMIC DNA]</scope>
    <source>
        <strain evidence="9 10">9006-11</strain>
    </source>
</reference>
<dbReference type="GO" id="GO:0005743">
    <property type="term" value="C:mitochondrial inner membrane"/>
    <property type="evidence" value="ECO:0007669"/>
    <property type="project" value="TreeGrafter"/>
</dbReference>
<feature type="transmembrane region" description="Helical" evidence="8">
    <location>
        <begin position="129"/>
        <end position="147"/>
    </location>
</feature>
<dbReference type="OrthoDB" id="18170at2759"/>
<dbReference type="PANTHER" id="PTHR11048">
    <property type="entry name" value="PRENYLTRANSFERASES"/>
    <property type="match status" value="1"/>
</dbReference>
<comment type="subcellular location">
    <subcellularLocation>
        <location evidence="2">Membrane</location>
        <topology evidence="2">Multi-pass membrane protein</topology>
    </subcellularLocation>
</comment>
<comment type="similarity">
    <text evidence="3">Belongs to the UbiA prenyltransferase family.</text>
</comment>
<evidence type="ECO:0000313" key="10">
    <source>
        <dbReference type="Proteomes" id="UP000092993"/>
    </source>
</evidence>
<dbReference type="STRING" id="5627.A0A1C7MJ39"/>
<keyword evidence="6 8" id="KW-1133">Transmembrane helix</keyword>
<evidence type="ECO:0000256" key="1">
    <source>
        <dbReference type="ARBA" id="ARBA00001946"/>
    </source>
</evidence>
<evidence type="ECO:0000256" key="4">
    <source>
        <dbReference type="ARBA" id="ARBA00022679"/>
    </source>
</evidence>
<dbReference type="InterPro" id="IPR000537">
    <property type="entry name" value="UbiA_prenyltransferase"/>
</dbReference>
<proteinExistence type="inferred from homology"/>
<dbReference type="OMA" id="LPMYTAG"/>
<comment type="cofactor">
    <cofactor evidence="1">
        <name>Mg(2+)</name>
        <dbReference type="ChEBI" id="CHEBI:18420"/>
    </cofactor>
</comment>
<keyword evidence="5 8" id="KW-0812">Transmembrane</keyword>
<keyword evidence="10" id="KW-1185">Reference proteome</keyword>
<dbReference type="EMBL" id="LUGG01000003">
    <property type="protein sequence ID" value="OBZ76828.1"/>
    <property type="molecule type" value="Genomic_DNA"/>
</dbReference>
<dbReference type="GO" id="GO:0006744">
    <property type="term" value="P:ubiquinone biosynthetic process"/>
    <property type="evidence" value="ECO:0007669"/>
    <property type="project" value="TreeGrafter"/>
</dbReference>
<evidence type="ECO:0000256" key="6">
    <source>
        <dbReference type="ARBA" id="ARBA00022989"/>
    </source>
</evidence>
<protein>
    <submittedName>
        <fullName evidence="9">4-hydroxybenzoate polyprenyltransferase, mitochondrial</fullName>
    </submittedName>
</protein>
<keyword evidence="4 9" id="KW-0808">Transferase</keyword>
<organism evidence="9 10">
    <name type="scientific">Grifola frondosa</name>
    <name type="common">Maitake</name>
    <name type="synonym">Polyporus frondosus</name>
    <dbReference type="NCBI Taxonomy" id="5627"/>
    <lineage>
        <taxon>Eukaryota</taxon>
        <taxon>Fungi</taxon>
        <taxon>Dikarya</taxon>
        <taxon>Basidiomycota</taxon>
        <taxon>Agaricomycotina</taxon>
        <taxon>Agaricomycetes</taxon>
        <taxon>Polyporales</taxon>
        <taxon>Grifolaceae</taxon>
        <taxon>Grifola</taxon>
    </lineage>
</organism>
<dbReference type="Pfam" id="PF01040">
    <property type="entry name" value="UbiA"/>
    <property type="match status" value="1"/>
</dbReference>
<dbReference type="FunFam" id="1.20.120.1780:FF:000001">
    <property type="entry name" value="4-hydroxybenzoate octaprenyltransferase"/>
    <property type="match status" value="1"/>
</dbReference>
<dbReference type="GO" id="GO:0008412">
    <property type="term" value="F:4-hydroxybenzoate polyprenyltransferase activity"/>
    <property type="evidence" value="ECO:0007669"/>
    <property type="project" value="TreeGrafter"/>
</dbReference>
<dbReference type="CDD" id="cd13959">
    <property type="entry name" value="PT_UbiA_COQ2"/>
    <property type="match status" value="1"/>
</dbReference>
<evidence type="ECO:0000313" key="9">
    <source>
        <dbReference type="EMBL" id="OBZ76828.1"/>
    </source>
</evidence>
<dbReference type="InterPro" id="IPR039653">
    <property type="entry name" value="Prenyltransferase"/>
</dbReference>
<dbReference type="AlphaFoldDB" id="A0A1C7MJ39"/>
<dbReference type="Proteomes" id="UP000092993">
    <property type="component" value="Unassembled WGS sequence"/>
</dbReference>
<comment type="caution">
    <text evidence="9">The sequence shown here is derived from an EMBL/GenBank/DDBJ whole genome shotgun (WGS) entry which is preliminary data.</text>
</comment>
<dbReference type="InterPro" id="IPR044878">
    <property type="entry name" value="UbiA_sf"/>
</dbReference>
<gene>
    <name evidence="9" type="primary">ppt1_3</name>
    <name evidence="9" type="ORF">A0H81_02945</name>
</gene>
<evidence type="ECO:0000256" key="5">
    <source>
        <dbReference type="ARBA" id="ARBA00022692"/>
    </source>
</evidence>
<evidence type="ECO:0000256" key="3">
    <source>
        <dbReference type="ARBA" id="ARBA00005985"/>
    </source>
</evidence>
<feature type="transmembrane region" description="Helical" evidence="8">
    <location>
        <begin position="35"/>
        <end position="52"/>
    </location>
</feature>
<dbReference type="Gene3D" id="1.20.120.1780">
    <property type="entry name" value="UbiA prenyltransferase"/>
    <property type="match status" value="1"/>
</dbReference>
<sequence>MLPAGKSAFIVGCIGLFGVDMIYPFTKRWTNWPQFILGIAMTWGLPVAWISNTGSIDWNMIPVLFLGGMCWTIYYDTIYACQDRRDDVKAGVKSTAVLFGDAVRPILACFATAFVFCLAYAGMLNGNGMAYFVITVAGAAVHFAWQLTSVNFDIGADCWRIFKSNGDLGYIMFAGMICDYALRIAH</sequence>
<feature type="transmembrane region" description="Helical" evidence="8">
    <location>
        <begin position="58"/>
        <end position="81"/>
    </location>
</feature>
<dbReference type="Gene3D" id="1.10.357.140">
    <property type="entry name" value="UbiA prenyltransferase"/>
    <property type="match status" value="1"/>
</dbReference>
<dbReference type="PANTHER" id="PTHR11048:SF28">
    <property type="entry name" value="4-HYDROXYBENZOATE POLYPRENYLTRANSFERASE, MITOCHONDRIAL"/>
    <property type="match status" value="1"/>
</dbReference>
<name>A0A1C7MJ39_GRIFR</name>
<feature type="transmembrane region" description="Helical" evidence="8">
    <location>
        <begin position="102"/>
        <end position="123"/>
    </location>
</feature>
<keyword evidence="7 8" id="KW-0472">Membrane</keyword>
<evidence type="ECO:0000256" key="7">
    <source>
        <dbReference type="ARBA" id="ARBA00023136"/>
    </source>
</evidence>
<feature type="transmembrane region" description="Helical" evidence="8">
    <location>
        <begin position="6"/>
        <end position="23"/>
    </location>
</feature>
<evidence type="ECO:0000256" key="8">
    <source>
        <dbReference type="SAM" id="Phobius"/>
    </source>
</evidence>
<accession>A0A1C7MJ39</accession>